<sequence length="241" mass="26303">MSMNRERQTSTDQADSLRKIVAQQQGAQLEKVPTGTLPPRSTIHKKPPLNLTPYYIGGTVLLLLVAVLCFWWYATRSVPSVAQPRPEVGSQTPAKKELTSVSGTAVSKLEPSQQASQFSEKLSGMQSSKPLPAAPPNANQAPKSPSSAKATPVNPSQTPPKAKPAQAKAKVETVHASKSAPPYKKRRLLRHRVQPGDTLYKISVMYYGTGKYQFYLARYNGIRNTNNVYAGSVIKVPLPPR</sequence>
<feature type="region of interest" description="Disordered" evidence="1">
    <location>
        <begin position="82"/>
        <end position="186"/>
    </location>
</feature>
<dbReference type="CDD" id="cd00118">
    <property type="entry name" value="LysM"/>
    <property type="match status" value="1"/>
</dbReference>
<organism evidence="4 5">
    <name type="scientific">Aneurinibacillus thermoaerophilus</name>
    <dbReference type="NCBI Taxonomy" id="143495"/>
    <lineage>
        <taxon>Bacteria</taxon>
        <taxon>Bacillati</taxon>
        <taxon>Bacillota</taxon>
        <taxon>Bacilli</taxon>
        <taxon>Bacillales</taxon>
        <taxon>Paenibacillaceae</taxon>
        <taxon>Aneurinibacillus group</taxon>
        <taxon>Aneurinibacillus</taxon>
    </lineage>
</organism>
<feature type="transmembrane region" description="Helical" evidence="2">
    <location>
        <begin position="54"/>
        <end position="74"/>
    </location>
</feature>
<dbReference type="AlphaFoldDB" id="A0A1G7XKF8"/>
<protein>
    <submittedName>
        <fullName evidence="4">LysM domain-containing protein</fullName>
    </submittedName>
</protein>
<evidence type="ECO:0000313" key="4">
    <source>
        <dbReference type="EMBL" id="SDG84591.1"/>
    </source>
</evidence>
<dbReference type="InterPro" id="IPR036779">
    <property type="entry name" value="LysM_dom_sf"/>
</dbReference>
<dbReference type="PROSITE" id="PS51782">
    <property type="entry name" value="LYSM"/>
    <property type="match status" value="1"/>
</dbReference>
<name>A0A1G7XKF8_ANETH</name>
<dbReference type="SMART" id="SM00257">
    <property type="entry name" value="LysM"/>
    <property type="match status" value="1"/>
</dbReference>
<evidence type="ECO:0000313" key="5">
    <source>
        <dbReference type="Proteomes" id="UP000198956"/>
    </source>
</evidence>
<dbReference type="InterPro" id="IPR018392">
    <property type="entry name" value="LysM"/>
</dbReference>
<dbReference type="EMBL" id="FNDE01000004">
    <property type="protein sequence ID" value="SDG84591.1"/>
    <property type="molecule type" value="Genomic_DNA"/>
</dbReference>
<feature type="compositionally biased region" description="Polar residues" evidence="1">
    <location>
        <begin position="89"/>
        <end position="126"/>
    </location>
</feature>
<dbReference type="Pfam" id="PF01476">
    <property type="entry name" value="LysM"/>
    <property type="match status" value="1"/>
</dbReference>
<gene>
    <name evidence="4" type="ORF">SAMN04489735_100429</name>
</gene>
<dbReference type="Proteomes" id="UP000198956">
    <property type="component" value="Unassembled WGS sequence"/>
</dbReference>
<keyword evidence="2" id="KW-0812">Transmembrane</keyword>
<evidence type="ECO:0000256" key="1">
    <source>
        <dbReference type="SAM" id="MobiDB-lite"/>
    </source>
</evidence>
<proteinExistence type="predicted"/>
<dbReference type="RefSeq" id="WP_175493550.1">
    <property type="nucleotide sequence ID" value="NZ_FNDE01000004.1"/>
</dbReference>
<feature type="compositionally biased region" description="Low complexity" evidence="1">
    <location>
        <begin position="127"/>
        <end position="150"/>
    </location>
</feature>
<feature type="domain" description="LysM" evidence="3">
    <location>
        <begin position="189"/>
        <end position="236"/>
    </location>
</feature>
<accession>A0A1G7XKF8</accession>
<keyword evidence="2" id="KW-0472">Membrane</keyword>
<evidence type="ECO:0000256" key="2">
    <source>
        <dbReference type="SAM" id="Phobius"/>
    </source>
</evidence>
<dbReference type="SUPFAM" id="SSF54106">
    <property type="entry name" value="LysM domain"/>
    <property type="match status" value="1"/>
</dbReference>
<dbReference type="Gene3D" id="3.10.350.10">
    <property type="entry name" value="LysM domain"/>
    <property type="match status" value="1"/>
</dbReference>
<reference evidence="4 5" key="1">
    <citation type="submission" date="2016-10" db="EMBL/GenBank/DDBJ databases">
        <authorList>
            <person name="de Groot N.N."/>
        </authorList>
    </citation>
    <scope>NUCLEOTIDE SEQUENCE [LARGE SCALE GENOMIC DNA]</scope>
    <source>
        <strain evidence="4 5">L 420-91</strain>
    </source>
</reference>
<keyword evidence="2" id="KW-1133">Transmembrane helix</keyword>
<evidence type="ECO:0000259" key="3">
    <source>
        <dbReference type="PROSITE" id="PS51782"/>
    </source>
</evidence>